<evidence type="ECO:0000313" key="2">
    <source>
        <dbReference type="Proteomes" id="UP001597023"/>
    </source>
</evidence>
<evidence type="ECO:0000313" key="1">
    <source>
        <dbReference type="EMBL" id="MFD0318218.1"/>
    </source>
</evidence>
<reference evidence="2" key="1">
    <citation type="journal article" date="2019" name="Int. J. Syst. Evol. Microbiol.">
        <title>The Global Catalogue of Microorganisms (GCM) 10K type strain sequencing project: providing services to taxonomists for standard genome sequencing and annotation.</title>
        <authorList>
            <consortium name="The Broad Institute Genomics Platform"/>
            <consortium name="The Broad Institute Genome Sequencing Center for Infectious Disease"/>
            <person name="Wu L."/>
            <person name="Ma J."/>
        </authorList>
    </citation>
    <scope>NUCLEOTIDE SEQUENCE [LARGE SCALE GENOMIC DNA]</scope>
    <source>
        <strain evidence="2">CGMCC 4.7400</strain>
    </source>
</reference>
<organism evidence="1 2">
    <name type="scientific">Streptomyces flavalbus</name>
    <dbReference type="NCBI Taxonomy" id="2665155"/>
    <lineage>
        <taxon>Bacteria</taxon>
        <taxon>Bacillati</taxon>
        <taxon>Actinomycetota</taxon>
        <taxon>Actinomycetes</taxon>
        <taxon>Kitasatosporales</taxon>
        <taxon>Streptomycetaceae</taxon>
        <taxon>Streptomyces</taxon>
    </lineage>
</organism>
<protein>
    <recommendedName>
        <fullName evidence="3">Integrase</fullName>
    </recommendedName>
</protein>
<dbReference type="EMBL" id="JBHTEB010000001">
    <property type="protein sequence ID" value="MFD0318218.1"/>
    <property type="molecule type" value="Genomic_DNA"/>
</dbReference>
<comment type="caution">
    <text evidence="1">The sequence shown here is derived from an EMBL/GenBank/DDBJ whole genome shotgun (WGS) entry which is preliminary data.</text>
</comment>
<keyword evidence="2" id="KW-1185">Reference proteome</keyword>
<accession>A0ABW2WFL5</accession>
<dbReference type="Proteomes" id="UP001597023">
    <property type="component" value="Unassembled WGS sequence"/>
</dbReference>
<evidence type="ECO:0008006" key="3">
    <source>
        <dbReference type="Google" id="ProtNLM"/>
    </source>
</evidence>
<name>A0ABW2WFL5_9ACTN</name>
<dbReference type="RefSeq" id="WP_381614845.1">
    <property type="nucleotide sequence ID" value="NZ_JBHTEB010000001.1"/>
</dbReference>
<sequence>MSLARLKEALNRAVTRGLVTVDVASEVHIPLKARKAERKTKEVVQPRNASEVGAFVAAMKSDRLFAPLLLSLMGLRMAGERALPLPSLVREALRTFRATQAVDAWRRVRGTRAAGMCSWMNLGAR</sequence>
<gene>
    <name evidence="1" type="ORF">ACFQZ6_29210</name>
</gene>
<proteinExistence type="predicted"/>